<organism evidence="2 3">
    <name type="scientific">Vigna mungo</name>
    <name type="common">Black gram</name>
    <name type="synonym">Phaseolus mungo</name>
    <dbReference type="NCBI Taxonomy" id="3915"/>
    <lineage>
        <taxon>Eukaryota</taxon>
        <taxon>Viridiplantae</taxon>
        <taxon>Streptophyta</taxon>
        <taxon>Embryophyta</taxon>
        <taxon>Tracheophyta</taxon>
        <taxon>Spermatophyta</taxon>
        <taxon>Magnoliopsida</taxon>
        <taxon>eudicotyledons</taxon>
        <taxon>Gunneridae</taxon>
        <taxon>Pentapetalae</taxon>
        <taxon>rosids</taxon>
        <taxon>fabids</taxon>
        <taxon>Fabales</taxon>
        <taxon>Fabaceae</taxon>
        <taxon>Papilionoideae</taxon>
        <taxon>50 kb inversion clade</taxon>
        <taxon>NPAAA clade</taxon>
        <taxon>indigoferoid/millettioid clade</taxon>
        <taxon>Phaseoleae</taxon>
        <taxon>Vigna</taxon>
    </lineage>
</organism>
<protein>
    <submittedName>
        <fullName evidence="2">Uncharacterized protein</fullName>
    </submittedName>
</protein>
<dbReference type="EMBL" id="CP144692">
    <property type="protein sequence ID" value="WVY96988.1"/>
    <property type="molecule type" value="Genomic_DNA"/>
</dbReference>
<evidence type="ECO:0000313" key="2">
    <source>
        <dbReference type="EMBL" id="WVY96988.1"/>
    </source>
</evidence>
<keyword evidence="3" id="KW-1185">Reference proteome</keyword>
<name>A0AAQ3RLJ6_VIGMU</name>
<evidence type="ECO:0000256" key="1">
    <source>
        <dbReference type="SAM" id="MobiDB-lite"/>
    </source>
</evidence>
<gene>
    <name evidence="2" type="ORF">V8G54_029139</name>
</gene>
<feature type="region of interest" description="Disordered" evidence="1">
    <location>
        <begin position="1"/>
        <end position="24"/>
    </location>
</feature>
<proteinExistence type="predicted"/>
<accession>A0AAQ3RLJ6</accession>
<sequence>MESNLHVEVSHSPHGPYQSRQPSTPFCPSQRLVVLNYYLGNTLFSVANSFLKSTPPLLILQTPICSSNHKHLRGNFIPKFHSQMKRSIPVWHISPVKQSGNGISLFFLRN</sequence>
<reference evidence="2 3" key="1">
    <citation type="journal article" date="2023" name="Life. Sci Alliance">
        <title>Evolutionary insights into 3D genome organization and epigenetic landscape of Vigna mungo.</title>
        <authorList>
            <person name="Junaid A."/>
            <person name="Singh B."/>
            <person name="Bhatia S."/>
        </authorList>
    </citation>
    <scope>NUCLEOTIDE SEQUENCE [LARGE SCALE GENOMIC DNA]</scope>
    <source>
        <strain evidence="2">Urdbean</strain>
    </source>
</reference>
<dbReference type="AlphaFoldDB" id="A0AAQ3RLJ6"/>
<evidence type="ECO:0000313" key="3">
    <source>
        <dbReference type="Proteomes" id="UP001374535"/>
    </source>
</evidence>
<dbReference type="Proteomes" id="UP001374535">
    <property type="component" value="Chromosome 9"/>
</dbReference>